<dbReference type="InterPro" id="IPR036249">
    <property type="entry name" value="Thioredoxin-like_sf"/>
</dbReference>
<name>A0A1C3W759_9HYPH</name>
<dbReference type="AlphaFoldDB" id="A0A1C3W759"/>
<dbReference type="Gene3D" id="3.40.30.10">
    <property type="entry name" value="Glutaredoxin"/>
    <property type="match status" value="1"/>
</dbReference>
<accession>A0A1C3W759</accession>
<evidence type="ECO:0000313" key="2">
    <source>
        <dbReference type="EMBL" id="SCB35919.1"/>
    </source>
</evidence>
<proteinExistence type="predicted"/>
<dbReference type="Pfam" id="PF01323">
    <property type="entry name" value="DSBA"/>
    <property type="match status" value="1"/>
</dbReference>
<feature type="domain" description="DSBA-like thioredoxin" evidence="1">
    <location>
        <begin position="10"/>
        <end position="197"/>
    </location>
</feature>
<evidence type="ECO:0000313" key="3">
    <source>
        <dbReference type="Proteomes" id="UP000199101"/>
    </source>
</evidence>
<dbReference type="Proteomes" id="UP000199101">
    <property type="component" value="Unassembled WGS sequence"/>
</dbReference>
<organism evidence="2 3">
    <name type="scientific">Rhizobium multihospitium</name>
    <dbReference type="NCBI Taxonomy" id="410764"/>
    <lineage>
        <taxon>Bacteria</taxon>
        <taxon>Pseudomonadati</taxon>
        <taxon>Pseudomonadota</taxon>
        <taxon>Alphaproteobacteria</taxon>
        <taxon>Hyphomicrobiales</taxon>
        <taxon>Rhizobiaceae</taxon>
        <taxon>Rhizobium/Agrobacterium group</taxon>
        <taxon>Rhizobium</taxon>
    </lineage>
</organism>
<dbReference type="CDD" id="cd03025">
    <property type="entry name" value="DsbA_FrnE_like"/>
    <property type="match status" value="1"/>
</dbReference>
<keyword evidence="3" id="KW-1185">Reference proteome</keyword>
<gene>
    <name evidence="2" type="ORF">GA0061103_4992</name>
</gene>
<dbReference type="SUPFAM" id="SSF52833">
    <property type="entry name" value="Thioredoxin-like"/>
    <property type="match status" value="1"/>
</dbReference>
<reference evidence="3" key="1">
    <citation type="submission" date="2016-08" db="EMBL/GenBank/DDBJ databases">
        <authorList>
            <person name="Varghese N."/>
            <person name="Submissions Spin"/>
        </authorList>
    </citation>
    <scope>NUCLEOTIDE SEQUENCE [LARGE SCALE GENOMIC DNA]</scope>
    <source>
        <strain evidence="3">HAMBI 2975</strain>
    </source>
</reference>
<dbReference type="EMBL" id="FMAG01000004">
    <property type="protein sequence ID" value="SCB35919.1"/>
    <property type="molecule type" value="Genomic_DNA"/>
</dbReference>
<dbReference type="OrthoDB" id="9813770at2"/>
<protein>
    <recommendedName>
        <fullName evidence="1">DSBA-like thioredoxin domain-containing protein</fullName>
    </recommendedName>
</protein>
<dbReference type="RefSeq" id="WP_092714020.1">
    <property type="nucleotide sequence ID" value="NZ_FMAG01000004.1"/>
</dbReference>
<dbReference type="STRING" id="410764.GA0061103_4992"/>
<dbReference type="GO" id="GO:0016491">
    <property type="term" value="F:oxidoreductase activity"/>
    <property type="evidence" value="ECO:0007669"/>
    <property type="project" value="InterPro"/>
</dbReference>
<dbReference type="InterPro" id="IPR001853">
    <property type="entry name" value="DSBA-like_thioredoxin_dom"/>
</dbReference>
<sequence>MQELSATYLFDPLCGWCYGASPMIERLLSASVDVRLLPTGLFSGSGAREMDASFAAYAWSNDQRIERLSGQPFSGDYRSNVLNKPGSLFDSGAATLAITAAGHMDHRKRFDALRLIQHARYVKGLDITNVPVLAEVLSSGGFGEAASLLIEGSDELLAGNRQLVAQGQDLFRRHGANGVPALVIERNGHQRLLDASALFSSYDNLMAHLKAA</sequence>
<evidence type="ECO:0000259" key="1">
    <source>
        <dbReference type="Pfam" id="PF01323"/>
    </source>
</evidence>